<dbReference type="PANTHER" id="PTHR42928:SF3">
    <property type="entry name" value="UPF0065 PROTEIN YFLP"/>
    <property type="match status" value="1"/>
</dbReference>
<dbReference type="InterPro" id="IPR005064">
    <property type="entry name" value="BUG"/>
</dbReference>
<organism evidence="3 4">
    <name type="scientific">Vannielia litorea</name>
    <dbReference type="NCBI Taxonomy" id="1217970"/>
    <lineage>
        <taxon>Bacteria</taxon>
        <taxon>Pseudomonadati</taxon>
        <taxon>Pseudomonadota</taxon>
        <taxon>Alphaproteobacteria</taxon>
        <taxon>Rhodobacterales</taxon>
        <taxon>Paracoccaceae</taxon>
        <taxon>Vannielia</taxon>
    </lineage>
</organism>
<evidence type="ECO:0000313" key="4">
    <source>
        <dbReference type="Proteomes" id="UP000184932"/>
    </source>
</evidence>
<dbReference type="AlphaFoldDB" id="A0A1N6GHI3"/>
<keyword evidence="3" id="KW-0675">Receptor</keyword>
<keyword evidence="2" id="KW-0732">Signal</keyword>
<evidence type="ECO:0000313" key="3">
    <source>
        <dbReference type="EMBL" id="SIO07008.1"/>
    </source>
</evidence>
<dbReference type="RefSeq" id="WP_139301275.1">
    <property type="nucleotide sequence ID" value="NZ_FSRL01000001.1"/>
</dbReference>
<dbReference type="OrthoDB" id="7246401at2"/>
<dbReference type="PANTHER" id="PTHR42928">
    <property type="entry name" value="TRICARBOXYLATE-BINDING PROTEIN"/>
    <property type="match status" value="1"/>
</dbReference>
<dbReference type="SUPFAM" id="SSF53850">
    <property type="entry name" value="Periplasmic binding protein-like II"/>
    <property type="match status" value="1"/>
</dbReference>
<feature type="signal peptide" evidence="2">
    <location>
        <begin position="1"/>
        <end position="24"/>
    </location>
</feature>
<accession>A0A1N6GHI3</accession>
<dbReference type="Proteomes" id="UP000184932">
    <property type="component" value="Unassembled WGS sequence"/>
</dbReference>
<dbReference type="Gene3D" id="3.40.190.150">
    <property type="entry name" value="Bordetella uptake gene, domain 1"/>
    <property type="match status" value="1"/>
</dbReference>
<gene>
    <name evidence="3" type="ORF">SAMN05444002_2490</name>
</gene>
<evidence type="ECO:0000256" key="2">
    <source>
        <dbReference type="SAM" id="SignalP"/>
    </source>
</evidence>
<protein>
    <submittedName>
        <fullName evidence="3">Tripartite-type tricarboxylate transporter, receptor component TctC</fullName>
    </submittedName>
</protein>
<dbReference type="Gene3D" id="3.40.190.10">
    <property type="entry name" value="Periplasmic binding protein-like II"/>
    <property type="match status" value="1"/>
</dbReference>
<feature type="chain" id="PRO_5013246801" evidence="2">
    <location>
        <begin position="25"/>
        <end position="329"/>
    </location>
</feature>
<keyword evidence="4" id="KW-1185">Reference proteome</keyword>
<reference evidence="4" key="1">
    <citation type="submission" date="2016-11" db="EMBL/GenBank/DDBJ databases">
        <authorList>
            <person name="Varghese N."/>
            <person name="Submissions S."/>
        </authorList>
    </citation>
    <scope>NUCLEOTIDE SEQUENCE [LARGE SCALE GENOMIC DNA]</scope>
    <source>
        <strain evidence="4">DSM 29440</strain>
    </source>
</reference>
<sequence length="329" mass="34214">MHRSLLPGLLAFICTLLAALPATAQDRPALPGRIDYLIGSDPGGGYDRYGRLVARYMETHLDGVTVVPVNRGSAGGVSALRDLKDATDGSAIMIFNTGILMNELGGLGLGLQDYRWIGKASSEARVLLVATATGITSFEALRREGAGLIFVTSAHGSSAFIQTSLIDMAFGIGLKIVPGFGGNEAEAALMKGEVQGSFVSESNVAPLVEAGVARPLLLFGKPSDPALEGVPRAADLALEGDALIVARAIGALTELGRITVAAPGIDPELLEELRAAYAAALADPGLKAEAAEQGMPLDPLPGPEVDRLAEDVLGQSRRLEELIKTVLDR</sequence>
<dbReference type="STRING" id="1217970.SAMN05444002_2490"/>
<evidence type="ECO:0000256" key="1">
    <source>
        <dbReference type="ARBA" id="ARBA00006987"/>
    </source>
</evidence>
<comment type="similarity">
    <text evidence="1">Belongs to the UPF0065 (bug) family.</text>
</comment>
<dbReference type="InterPro" id="IPR042100">
    <property type="entry name" value="Bug_dom1"/>
</dbReference>
<dbReference type="Pfam" id="PF03401">
    <property type="entry name" value="TctC"/>
    <property type="match status" value="1"/>
</dbReference>
<proteinExistence type="inferred from homology"/>
<name>A0A1N6GHI3_9RHOB</name>
<dbReference type="EMBL" id="FSRL01000001">
    <property type="protein sequence ID" value="SIO07008.1"/>
    <property type="molecule type" value="Genomic_DNA"/>
</dbReference>